<accession>A0A1H6TUF3</accession>
<keyword evidence="4" id="KW-0812">Transmembrane</keyword>
<dbReference type="InterPro" id="IPR000792">
    <property type="entry name" value="Tscrpt_reg_LuxR_C"/>
</dbReference>
<evidence type="ECO:0000256" key="2">
    <source>
        <dbReference type="ARBA" id="ARBA00023125"/>
    </source>
</evidence>
<proteinExistence type="predicted"/>
<organism evidence="6 7">
    <name type="scientific">Myroides marinus</name>
    <dbReference type="NCBI Taxonomy" id="703342"/>
    <lineage>
        <taxon>Bacteria</taxon>
        <taxon>Pseudomonadati</taxon>
        <taxon>Bacteroidota</taxon>
        <taxon>Flavobacteriia</taxon>
        <taxon>Flavobacteriales</taxon>
        <taxon>Flavobacteriaceae</taxon>
        <taxon>Myroides</taxon>
    </lineage>
</organism>
<dbReference type="SUPFAM" id="SSF48452">
    <property type="entry name" value="TPR-like"/>
    <property type="match status" value="1"/>
</dbReference>
<dbReference type="PANTHER" id="PTHR44688:SF16">
    <property type="entry name" value="DNA-BINDING TRANSCRIPTIONAL ACTIVATOR DEVR_DOSR"/>
    <property type="match status" value="1"/>
</dbReference>
<keyword evidence="2" id="KW-0238">DNA-binding</keyword>
<name>A0A1H6TUF3_9FLAO</name>
<dbReference type="PANTHER" id="PTHR44688">
    <property type="entry name" value="DNA-BINDING TRANSCRIPTIONAL ACTIVATOR DEVR_DOSR"/>
    <property type="match status" value="1"/>
</dbReference>
<keyword evidence="4" id="KW-1133">Transmembrane helix</keyword>
<dbReference type="InterPro" id="IPR036388">
    <property type="entry name" value="WH-like_DNA-bd_sf"/>
</dbReference>
<sequence length="390" mass="46004">MMFFFVSITVFSQTIDYKELAKEIEQNNLALDYKSSIVRLHRIISDKNSENIDKSNAYYLRYQLFKRLAIYSEALDNLEEAFLFGLKSTEKDKITRKYGLEKAVTYCEKLEYKQAIYELNLLKIDQTQLEASDLGLYLFLKGIEALEGKQVYQEAVSRFLESIDILKKDYPQYLPVVYKELLRAYAFLGKHNQVLDSYQNGVTYAEQFQWNSELIQLHRFMAIYYKQIGEVRKSLETSQLVLVLATRFDTVNLSSSLNTLEKQLLEEDASLKRKRYIEKVLQVFLGFVLIVTGIYFVKYRRNIVKQKSITKENERLRQDYESLISKEEVTRVEKENLLTDRQKEIVILVRQGKTNKEIANDLFVSENTVKYHLKIIYEVLNIKSRTDLLK</sequence>
<feature type="domain" description="HTH luxR-type" evidence="5">
    <location>
        <begin position="331"/>
        <end position="390"/>
    </location>
</feature>
<gene>
    <name evidence="6" type="ORF">SAMN04488018_10574</name>
</gene>
<dbReference type="GO" id="GO:0003677">
    <property type="term" value="F:DNA binding"/>
    <property type="evidence" value="ECO:0007669"/>
    <property type="project" value="UniProtKB-KW"/>
</dbReference>
<dbReference type="Proteomes" id="UP000183077">
    <property type="component" value="Unassembled WGS sequence"/>
</dbReference>
<dbReference type="PRINTS" id="PR00038">
    <property type="entry name" value="HTHLUXR"/>
</dbReference>
<dbReference type="Gene3D" id="1.10.10.10">
    <property type="entry name" value="Winged helix-like DNA-binding domain superfamily/Winged helix DNA-binding domain"/>
    <property type="match status" value="1"/>
</dbReference>
<evidence type="ECO:0000259" key="5">
    <source>
        <dbReference type="PROSITE" id="PS50043"/>
    </source>
</evidence>
<dbReference type="CDD" id="cd06170">
    <property type="entry name" value="LuxR_C_like"/>
    <property type="match status" value="1"/>
</dbReference>
<keyword evidence="1" id="KW-0805">Transcription regulation</keyword>
<dbReference type="PROSITE" id="PS50043">
    <property type="entry name" value="HTH_LUXR_2"/>
    <property type="match status" value="1"/>
</dbReference>
<keyword evidence="3" id="KW-0804">Transcription</keyword>
<evidence type="ECO:0000313" key="6">
    <source>
        <dbReference type="EMBL" id="SEI81824.1"/>
    </source>
</evidence>
<dbReference type="SMART" id="SM00421">
    <property type="entry name" value="HTH_LUXR"/>
    <property type="match status" value="1"/>
</dbReference>
<evidence type="ECO:0000256" key="1">
    <source>
        <dbReference type="ARBA" id="ARBA00023015"/>
    </source>
</evidence>
<reference evidence="6 7" key="1">
    <citation type="submission" date="2016-10" db="EMBL/GenBank/DDBJ databases">
        <authorList>
            <person name="de Groot N.N."/>
        </authorList>
    </citation>
    <scope>NUCLEOTIDE SEQUENCE [LARGE SCALE GENOMIC DNA]</scope>
    <source>
        <strain evidence="6 7">DSM 23048</strain>
    </source>
</reference>
<dbReference type="GO" id="GO:0006355">
    <property type="term" value="P:regulation of DNA-templated transcription"/>
    <property type="evidence" value="ECO:0007669"/>
    <property type="project" value="InterPro"/>
</dbReference>
<evidence type="ECO:0000256" key="3">
    <source>
        <dbReference type="ARBA" id="ARBA00023163"/>
    </source>
</evidence>
<dbReference type="Gene3D" id="1.25.40.10">
    <property type="entry name" value="Tetratricopeptide repeat domain"/>
    <property type="match status" value="1"/>
</dbReference>
<dbReference type="InterPro" id="IPR011990">
    <property type="entry name" value="TPR-like_helical_dom_sf"/>
</dbReference>
<dbReference type="EMBL" id="FNYS01000005">
    <property type="protein sequence ID" value="SEI81824.1"/>
    <property type="molecule type" value="Genomic_DNA"/>
</dbReference>
<dbReference type="Pfam" id="PF00196">
    <property type="entry name" value="GerE"/>
    <property type="match status" value="1"/>
</dbReference>
<evidence type="ECO:0000256" key="4">
    <source>
        <dbReference type="SAM" id="Phobius"/>
    </source>
</evidence>
<dbReference type="AlphaFoldDB" id="A0A1H6TUF3"/>
<protein>
    <submittedName>
        <fullName evidence="6">Regulatory protein, luxR family</fullName>
    </submittedName>
</protein>
<evidence type="ECO:0000313" key="7">
    <source>
        <dbReference type="Proteomes" id="UP000183077"/>
    </source>
</evidence>
<dbReference type="InterPro" id="IPR016032">
    <property type="entry name" value="Sig_transdc_resp-reg_C-effctor"/>
</dbReference>
<keyword evidence="4" id="KW-0472">Membrane</keyword>
<feature type="transmembrane region" description="Helical" evidence="4">
    <location>
        <begin position="280"/>
        <end position="297"/>
    </location>
</feature>
<dbReference type="SUPFAM" id="SSF46894">
    <property type="entry name" value="C-terminal effector domain of the bipartite response regulators"/>
    <property type="match status" value="1"/>
</dbReference>